<name>A0ABY5S3B3_9HYPH</name>
<keyword evidence="3" id="KW-1185">Reference proteome</keyword>
<feature type="compositionally biased region" description="Polar residues" evidence="1">
    <location>
        <begin position="128"/>
        <end position="137"/>
    </location>
</feature>
<proteinExistence type="predicted"/>
<accession>A0ABY5S3B3</accession>
<evidence type="ECO:0000313" key="2">
    <source>
        <dbReference type="EMBL" id="UVF22522.1"/>
    </source>
</evidence>
<dbReference type="Proteomes" id="UP001017257">
    <property type="component" value="Plasmid pR24_1"/>
</dbReference>
<keyword evidence="2" id="KW-0614">Plasmid</keyword>
<gene>
    <name evidence="2" type="ORF">HPT29_025580</name>
</gene>
<feature type="region of interest" description="Disordered" evidence="1">
    <location>
        <begin position="1"/>
        <end position="53"/>
    </location>
</feature>
<dbReference type="RefSeq" id="WP_173945120.1">
    <property type="nucleotide sequence ID" value="NZ_CP102846.1"/>
</dbReference>
<evidence type="ECO:0000313" key="3">
    <source>
        <dbReference type="Proteomes" id="UP001017257"/>
    </source>
</evidence>
<dbReference type="EMBL" id="CP102846">
    <property type="protein sequence ID" value="UVF22522.1"/>
    <property type="molecule type" value="Genomic_DNA"/>
</dbReference>
<sequence>MKRNTKPFSIEIKKSRTPGQINSLPPRRLFEPRQDEMSQIVQKEEPQAAAEISPVPRILPSIVEPMWGSSGAAEPVQRKVSVGEPHQEQMELALTTSASGDAKEAHSDVPETSGSVPQVDIAPEQDPISVQDTQPVQAKSAKDRSRKPTRKAPMVVEQVDPQQPMDDFEQTAGAELPCSPTLTSPKVVKSRLTKRQAASVQLPRQERWKRRLHPASW</sequence>
<feature type="compositionally biased region" description="Basic residues" evidence="1">
    <location>
        <begin position="207"/>
        <end position="217"/>
    </location>
</feature>
<feature type="region of interest" description="Disordered" evidence="1">
    <location>
        <begin position="66"/>
        <end position="217"/>
    </location>
</feature>
<reference evidence="2" key="1">
    <citation type="submission" date="2022-08" db="EMBL/GenBank/DDBJ databases">
        <title>Microvirga terrae sp. nov., isolated from soil.</title>
        <authorList>
            <person name="Kim K.H."/>
            <person name="Seo Y.L."/>
            <person name="Kim J.M."/>
            <person name="Lee J.K."/>
            <person name="Han D.M."/>
            <person name="Jeon C.O."/>
        </authorList>
    </citation>
    <scope>NUCLEOTIDE SEQUENCE</scope>
    <source>
        <strain evidence="2">R24</strain>
        <plasmid evidence="2">pR24_1</plasmid>
    </source>
</reference>
<evidence type="ECO:0000256" key="1">
    <source>
        <dbReference type="SAM" id="MobiDB-lite"/>
    </source>
</evidence>
<geneLocation type="plasmid" evidence="2 3">
    <name>pR24_1</name>
</geneLocation>
<feature type="compositionally biased region" description="Basic and acidic residues" evidence="1">
    <location>
        <begin position="28"/>
        <end position="46"/>
    </location>
</feature>
<protein>
    <submittedName>
        <fullName evidence="2">Uncharacterized protein</fullName>
    </submittedName>
</protein>
<organism evidence="2 3">
    <name type="scientific">Microvirga terrae</name>
    <dbReference type="NCBI Taxonomy" id="2740529"/>
    <lineage>
        <taxon>Bacteria</taxon>
        <taxon>Pseudomonadati</taxon>
        <taxon>Pseudomonadota</taxon>
        <taxon>Alphaproteobacteria</taxon>
        <taxon>Hyphomicrobiales</taxon>
        <taxon>Methylobacteriaceae</taxon>
        <taxon>Microvirga</taxon>
    </lineage>
</organism>